<keyword evidence="9" id="KW-0067">ATP-binding</keyword>
<dbReference type="SUPFAM" id="SSF52402">
    <property type="entry name" value="Adenine nucleotide alpha hydrolases-like"/>
    <property type="match status" value="1"/>
</dbReference>
<name>A0ABD3MTL8_9STRA</name>
<dbReference type="Proteomes" id="UP001530293">
    <property type="component" value="Unassembled WGS sequence"/>
</dbReference>
<keyword evidence="5" id="KW-0055">Arginine biosynthesis</keyword>
<dbReference type="CDD" id="cd01999">
    <property type="entry name" value="ASS"/>
    <property type="match status" value="1"/>
</dbReference>
<dbReference type="GO" id="GO:0006526">
    <property type="term" value="P:L-arginine biosynthetic process"/>
    <property type="evidence" value="ECO:0007669"/>
    <property type="project" value="UniProtKB-KW"/>
</dbReference>
<dbReference type="InterPro" id="IPR014729">
    <property type="entry name" value="Rossmann-like_a/b/a_fold"/>
</dbReference>
<dbReference type="Gene3D" id="1.20.5.470">
    <property type="entry name" value="Single helix bin"/>
    <property type="match status" value="1"/>
</dbReference>
<dbReference type="Gene3D" id="3.90.1260.10">
    <property type="entry name" value="Argininosuccinate synthetase, chain A, domain 2"/>
    <property type="match status" value="1"/>
</dbReference>
<dbReference type="FunFam" id="3.40.50.620:FF:000019">
    <property type="entry name" value="Argininosuccinate synthase"/>
    <property type="match status" value="1"/>
</dbReference>
<sequence length="420" mass="46246">MSTETKPKVILAYSGGLDTSVILKWLCEKGFEVIAFCADVGQHHEDFDAIKAKAVATGATKCIVTDLRSEFVSNYIFEALKCNAIYEGRYLLGTSVARPCIAKEMVRIAAEEGATYVAHGATGKGNDQVRFEMCAQALDAKIRTIAPWRDAEFIESFKGRSDLLAYCTKHGIPVDAKPKSNYSIDENLFHTSYESGVLEDASATYEESMFKMTVSPQAAPETSVFVDVEFEKGVPVKLTNKTDGTVKTDPLELFMYANEIAGAHAIGRIDIVENRFVGIKSRGVYETPGGTLLRSAHMDLEGICMDREVKRITEGLSNEFARLCYNGFWFAPEMDLIRHSITYSQRDVTGVVSLELYKGNVIVRGRVSPNALYNPDLASMDIEGGGDAFDYNPSDAAGFIRINAVRLKTYAALRAQSQTE</sequence>
<dbReference type="EMBL" id="JALLBG020000087">
    <property type="protein sequence ID" value="KAL3766298.1"/>
    <property type="molecule type" value="Genomic_DNA"/>
</dbReference>
<dbReference type="NCBIfam" id="NF001770">
    <property type="entry name" value="PRK00509.1"/>
    <property type="match status" value="1"/>
</dbReference>
<evidence type="ECO:0000256" key="3">
    <source>
        <dbReference type="ARBA" id="ARBA00012286"/>
    </source>
</evidence>
<dbReference type="NCBIfam" id="TIGR00032">
    <property type="entry name" value="argG"/>
    <property type="match status" value="1"/>
</dbReference>
<evidence type="ECO:0000256" key="8">
    <source>
        <dbReference type="ARBA" id="ARBA00022741"/>
    </source>
</evidence>
<evidence type="ECO:0000256" key="2">
    <source>
        <dbReference type="ARBA" id="ARBA00011881"/>
    </source>
</evidence>
<reference evidence="13 14" key="1">
    <citation type="submission" date="2024-10" db="EMBL/GenBank/DDBJ databases">
        <title>Updated reference genomes for cyclostephanoid diatoms.</title>
        <authorList>
            <person name="Roberts W.R."/>
            <person name="Alverson A.J."/>
        </authorList>
    </citation>
    <scope>NUCLEOTIDE SEQUENCE [LARGE SCALE GENOMIC DNA]</scope>
    <source>
        <strain evidence="13 14">AJA232-27</strain>
    </source>
</reference>
<evidence type="ECO:0000256" key="4">
    <source>
        <dbReference type="ARBA" id="ARBA00014810"/>
    </source>
</evidence>
<dbReference type="InterPro" id="IPR023434">
    <property type="entry name" value="Arginosuc_synth_type_1_subfam"/>
</dbReference>
<dbReference type="InterPro" id="IPR001518">
    <property type="entry name" value="Arginosuc_synth"/>
</dbReference>
<dbReference type="Pfam" id="PF00764">
    <property type="entry name" value="Arginosuc_synth"/>
    <property type="match status" value="1"/>
</dbReference>
<evidence type="ECO:0000256" key="10">
    <source>
        <dbReference type="ARBA" id="ARBA00029916"/>
    </source>
</evidence>
<comment type="pathway">
    <text evidence="1">Amino-acid biosynthesis; L-arginine biosynthesis; L-arginine from L-ornithine and carbamoyl phosphate: step 2/3.</text>
</comment>
<evidence type="ECO:0000259" key="11">
    <source>
        <dbReference type="Pfam" id="PF00764"/>
    </source>
</evidence>
<dbReference type="PROSITE" id="PS00565">
    <property type="entry name" value="ARGININOSUCCIN_SYN_2"/>
    <property type="match status" value="1"/>
</dbReference>
<evidence type="ECO:0000256" key="6">
    <source>
        <dbReference type="ARBA" id="ARBA00022598"/>
    </source>
</evidence>
<keyword evidence="6" id="KW-0436">Ligase</keyword>
<dbReference type="AlphaFoldDB" id="A0ABD3MTL8"/>
<dbReference type="Pfam" id="PF20979">
    <property type="entry name" value="Arginosuc_syn_C"/>
    <property type="match status" value="1"/>
</dbReference>
<accession>A0ABD3MTL8</accession>
<dbReference type="HAMAP" id="MF_00005">
    <property type="entry name" value="Arg_succ_synth_type1"/>
    <property type="match status" value="1"/>
</dbReference>
<protein>
    <recommendedName>
        <fullName evidence="4">Argininosuccinate synthase</fullName>
        <ecNumber evidence="3">6.3.4.5</ecNumber>
    </recommendedName>
    <alternativeName>
        <fullName evidence="10">Citrulline--aspartate ligase</fullName>
    </alternativeName>
</protein>
<proteinExistence type="inferred from homology"/>
<gene>
    <name evidence="13" type="ORF">ACHAWU_005690</name>
</gene>
<dbReference type="InterPro" id="IPR048268">
    <property type="entry name" value="Arginosuc_syn_C"/>
</dbReference>
<feature type="domain" description="Arginosuccinate synthase C-terminal" evidence="12">
    <location>
        <begin position="182"/>
        <end position="410"/>
    </location>
</feature>
<comment type="subunit">
    <text evidence="2">Homotetramer.</text>
</comment>
<dbReference type="GO" id="GO:0004055">
    <property type="term" value="F:argininosuccinate synthase activity"/>
    <property type="evidence" value="ECO:0007669"/>
    <property type="project" value="UniProtKB-EC"/>
</dbReference>
<dbReference type="GO" id="GO:0005524">
    <property type="term" value="F:ATP binding"/>
    <property type="evidence" value="ECO:0007669"/>
    <property type="project" value="UniProtKB-KW"/>
</dbReference>
<evidence type="ECO:0000256" key="1">
    <source>
        <dbReference type="ARBA" id="ARBA00004967"/>
    </source>
</evidence>
<evidence type="ECO:0000256" key="5">
    <source>
        <dbReference type="ARBA" id="ARBA00022571"/>
    </source>
</evidence>
<evidence type="ECO:0000256" key="9">
    <source>
        <dbReference type="ARBA" id="ARBA00022840"/>
    </source>
</evidence>
<dbReference type="PANTHER" id="PTHR11587:SF2">
    <property type="entry name" value="ARGININOSUCCINATE SYNTHASE"/>
    <property type="match status" value="1"/>
</dbReference>
<dbReference type="InterPro" id="IPR024074">
    <property type="entry name" value="AS_cat/multimer_dom_body"/>
</dbReference>
<dbReference type="FunFam" id="3.90.1260.10:FF:000003">
    <property type="entry name" value="Argininosuccinate synthase"/>
    <property type="match status" value="1"/>
</dbReference>
<keyword evidence="14" id="KW-1185">Reference proteome</keyword>
<keyword evidence="7" id="KW-0028">Amino-acid biosynthesis</keyword>
<dbReference type="EC" id="6.3.4.5" evidence="3"/>
<dbReference type="InterPro" id="IPR048267">
    <property type="entry name" value="Arginosuc_syn_N"/>
</dbReference>
<comment type="caution">
    <text evidence="13">The sequence shown here is derived from an EMBL/GenBank/DDBJ whole genome shotgun (WGS) entry which is preliminary data.</text>
</comment>
<organism evidence="13 14">
    <name type="scientific">Discostella pseudostelligera</name>
    <dbReference type="NCBI Taxonomy" id="259834"/>
    <lineage>
        <taxon>Eukaryota</taxon>
        <taxon>Sar</taxon>
        <taxon>Stramenopiles</taxon>
        <taxon>Ochrophyta</taxon>
        <taxon>Bacillariophyta</taxon>
        <taxon>Coscinodiscophyceae</taxon>
        <taxon>Thalassiosirophycidae</taxon>
        <taxon>Stephanodiscales</taxon>
        <taxon>Stephanodiscaceae</taxon>
        <taxon>Discostella</taxon>
    </lineage>
</organism>
<feature type="domain" description="Arginosuccinate synthase-like N-terminal" evidence="11">
    <location>
        <begin position="8"/>
        <end position="173"/>
    </location>
</feature>
<keyword evidence="8" id="KW-0547">Nucleotide-binding</keyword>
<dbReference type="PROSITE" id="PS00564">
    <property type="entry name" value="ARGININOSUCCIN_SYN_1"/>
    <property type="match status" value="1"/>
</dbReference>
<dbReference type="SUPFAM" id="SSF69864">
    <property type="entry name" value="Argininosuccinate synthetase, C-terminal domain"/>
    <property type="match status" value="1"/>
</dbReference>
<dbReference type="InterPro" id="IPR018223">
    <property type="entry name" value="Arginosuc_synth_CS"/>
</dbReference>
<evidence type="ECO:0000313" key="14">
    <source>
        <dbReference type="Proteomes" id="UP001530293"/>
    </source>
</evidence>
<evidence type="ECO:0000256" key="7">
    <source>
        <dbReference type="ARBA" id="ARBA00022605"/>
    </source>
</evidence>
<dbReference type="PANTHER" id="PTHR11587">
    <property type="entry name" value="ARGININOSUCCINATE SYNTHASE"/>
    <property type="match status" value="1"/>
</dbReference>
<evidence type="ECO:0000313" key="13">
    <source>
        <dbReference type="EMBL" id="KAL3766298.1"/>
    </source>
</evidence>
<evidence type="ECO:0000259" key="12">
    <source>
        <dbReference type="Pfam" id="PF20979"/>
    </source>
</evidence>
<dbReference type="Gene3D" id="3.40.50.620">
    <property type="entry name" value="HUPs"/>
    <property type="match status" value="1"/>
</dbReference>